<evidence type="ECO:0000256" key="6">
    <source>
        <dbReference type="ARBA" id="ARBA00061274"/>
    </source>
</evidence>
<evidence type="ECO:0000313" key="9">
    <source>
        <dbReference type="Proteomes" id="UP000191522"/>
    </source>
</evidence>
<evidence type="ECO:0000256" key="7">
    <source>
        <dbReference type="SAM" id="MobiDB-lite"/>
    </source>
</evidence>
<dbReference type="InterPro" id="IPR003195">
    <property type="entry name" value="TFIID_TAF13"/>
</dbReference>
<evidence type="ECO:0000313" key="8">
    <source>
        <dbReference type="EMBL" id="OQD78471.1"/>
    </source>
</evidence>
<keyword evidence="4" id="KW-0804">Transcription</keyword>
<dbReference type="PANTHER" id="PTHR11380">
    <property type="entry name" value="TRANSCRIPTION INITIATION FACTOR TFIID/SUPT3-RELATED"/>
    <property type="match status" value="1"/>
</dbReference>
<comment type="similarity">
    <text evidence="6">Belongs to the SPT3 family.</text>
</comment>
<feature type="region of interest" description="Disordered" evidence="7">
    <location>
        <begin position="146"/>
        <end position="241"/>
    </location>
</feature>
<dbReference type="CDD" id="cd22926">
    <property type="entry name" value="HFD_SPT3"/>
    <property type="match status" value="1"/>
</dbReference>
<organism evidence="8 9">
    <name type="scientific">Penicillium decumbens</name>
    <dbReference type="NCBI Taxonomy" id="69771"/>
    <lineage>
        <taxon>Eukaryota</taxon>
        <taxon>Fungi</taxon>
        <taxon>Dikarya</taxon>
        <taxon>Ascomycota</taxon>
        <taxon>Pezizomycotina</taxon>
        <taxon>Eurotiomycetes</taxon>
        <taxon>Eurotiomycetidae</taxon>
        <taxon>Eurotiales</taxon>
        <taxon>Aspergillaceae</taxon>
        <taxon>Penicillium</taxon>
    </lineage>
</organism>
<dbReference type="InterPro" id="IPR009072">
    <property type="entry name" value="Histone-fold"/>
</dbReference>
<dbReference type="Proteomes" id="UP000191522">
    <property type="component" value="Unassembled WGS sequence"/>
</dbReference>
<feature type="compositionally biased region" description="Basic and acidic residues" evidence="7">
    <location>
        <begin position="491"/>
        <end position="501"/>
    </location>
</feature>
<dbReference type="GO" id="GO:0000124">
    <property type="term" value="C:SAGA complex"/>
    <property type="evidence" value="ECO:0007669"/>
    <property type="project" value="TreeGrafter"/>
</dbReference>
<feature type="compositionally biased region" description="Low complexity" evidence="7">
    <location>
        <begin position="218"/>
        <end position="229"/>
    </location>
</feature>
<comment type="subcellular location">
    <subcellularLocation>
        <location evidence="1">Nucleus</location>
    </subcellularLocation>
</comment>
<evidence type="ECO:0000256" key="1">
    <source>
        <dbReference type="ARBA" id="ARBA00004123"/>
    </source>
</evidence>
<dbReference type="STRING" id="69771.A0A1V6PNC0"/>
<feature type="region of interest" description="Disordered" evidence="7">
    <location>
        <begin position="491"/>
        <end position="531"/>
    </location>
</feature>
<feature type="compositionally biased region" description="Pro residues" evidence="7">
    <location>
        <begin position="163"/>
        <end position="173"/>
    </location>
</feature>
<evidence type="ECO:0000256" key="2">
    <source>
        <dbReference type="ARBA" id="ARBA00023015"/>
    </source>
</evidence>
<dbReference type="OrthoDB" id="66982at2759"/>
<dbReference type="PANTHER" id="PTHR11380:SF16">
    <property type="entry name" value="TRANSCRIPTION INITIATION PROTEIN SPT3 HOMOLOG"/>
    <property type="match status" value="1"/>
</dbReference>
<dbReference type="Pfam" id="PF02269">
    <property type="entry name" value="TFIID-18kDa"/>
    <property type="match status" value="1"/>
</dbReference>
<keyword evidence="3" id="KW-0010">Activator</keyword>
<accession>A0A1V6PNC0</accession>
<dbReference type="SUPFAM" id="SSF47113">
    <property type="entry name" value="Histone-fold"/>
    <property type="match status" value="2"/>
</dbReference>
<protein>
    <submittedName>
        <fullName evidence="8">Uncharacterized protein</fullName>
    </submittedName>
</protein>
<sequence length="567" mass="63560">MRWSVERKWMVEVIELYIQLSSLTSHRIFPALGCAFQNRSSHPLRYCPSQCHIDSPIFLASYIDLIILNMATTESDQSDPRIARVSSDGNQTPQSVVSLAASSNLSEDVPLWAWTFGRLIFHDGQDSSQLQESLKSRFFSNTQSTDMEYEADSESICDLGSPPSIPITRPPPLATDSTSTESDASVSTMASVMPDRSRDPSIEIEDESNDSGVEDSDVTGSGSSLSTSVAVTEDMEDTEPVEDYETELMFKWTLTDLIRQMMFVSGETAEPSIESTTLIEDITRQQVIEILTRGTALATRRGSRFISTDDLIFLIRHDKAKVSRLRTFLSWKDVRKNVKDSDDKGGGDAADFAADDAAGVVAGAGPQDVAAKPKNKRAKVGLAWDPNSFFSVQVPEREDEEDEEEEEQNYATLQRLAAADERTKHMTKEEYVFWSECRQASFTYRKSKRFREWAGFGIVTESKPNDDIVDILGFLTFEIVQTLTEEALKVKEREDHEKNRGGADAGDSAKKRKRETGLFDPPEEGRTPIEPRHIREAYRKLQATPQKSVAMLLHNSRVPARLPLRLI</sequence>
<proteinExistence type="inferred from homology"/>
<dbReference type="GO" id="GO:0005634">
    <property type="term" value="C:nucleus"/>
    <property type="evidence" value="ECO:0007669"/>
    <property type="project" value="UniProtKB-SubCell"/>
</dbReference>
<evidence type="ECO:0000256" key="3">
    <source>
        <dbReference type="ARBA" id="ARBA00023159"/>
    </source>
</evidence>
<evidence type="ECO:0000256" key="5">
    <source>
        <dbReference type="ARBA" id="ARBA00023242"/>
    </source>
</evidence>
<name>A0A1V6PNC0_PENDC</name>
<keyword evidence="2" id="KW-0805">Transcription regulation</keyword>
<reference evidence="9" key="1">
    <citation type="journal article" date="2017" name="Nat. Microbiol.">
        <title>Global analysis of biosynthetic gene clusters reveals vast potential of secondary metabolite production in Penicillium species.</title>
        <authorList>
            <person name="Nielsen J.C."/>
            <person name="Grijseels S."/>
            <person name="Prigent S."/>
            <person name="Ji B."/>
            <person name="Dainat J."/>
            <person name="Nielsen K.F."/>
            <person name="Frisvad J.C."/>
            <person name="Workman M."/>
            <person name="Nielsen J."/>
        </authorList>
    </citation>
    <scope>NUCLEOTIDE SEQUENCE [LARGE SCALE GENOMIC DNA]</scope>
    <source>
        <strain evidence="9">IBT 11843</strain>
    </source>
</reference>
<keyword evidence="5" id="KW-0539">Nucleus</keyword>
<dbReference type="FunFam" id="1.10.20.10:FF:000023">
    <property type="entry name" value="transcription initiation protein SPT3 homolog"/>
    <property type="match status" value="1"/>
</dbReference>
<feature type="compositionally biased region" description="Low complexity" evidence="7">
    <location>
        <begin position="174"/>
        <end position="188"/>
    </location>
</feature>
<dbReference type="GO" id="GO:0046982">
    <property type="term" value="F:protein heterodimerization activity"/>
    <property type="evidence" value="ECO:0007669"/>
    <property type="project" value="InterPro"/>
</dbReference>
<feature type="compositionally biased region" description="Acidic residues" evidence="7">
    <location>
        <begin position="202"/>
        <end position="217"/>
    </location>
</feature>
<dbReference type="GO" id="GO:0006366">
    <property type="term" value="P:transcription by RNA polymerase II"/>
    <property type="evidence" value="ECO:0007669"/>
    <property type="project" value="InterPro"/>
</dbReference>
<dbReference type="AlphaFoldDB" id="A0A1V6PNC0"/>
<evidence type="ECO:0000256" key="4">
    <source>
        <dbReference type="ARBA" id="ARBA00023163"/>
    </source>
</evidence>
<dbReference type="GO" id="GO:0003712">
    <property type="term" value="F:transcription coregulator activity"/>
    <property type="evidence" value="ECO:0007669"/>
    <property type="project" value="TreeGrafter"/>
</dbReference>
<keyword evidence="9" id="KW-1185">Reference proteome</keyword>
<dbReference type="GO" id="GO:0006357">
    <property type="term" value="P:regulation of transcription by RNA polymerase II"/>
    <property type="evidence" value="ECO:0007669"/>
    <property type="project" value="UniProtKB-ARBA"/>
</dbReference>
<gene>
    <name evidence="8" type="ORF">PENDEC_c001G01108</name>
</gene>
<comment type="caution">
    <text evidence="8">The sequence shown here is derived from an EMBL/GenBank/DDBJ whole genome shotgun (WGS) entry which is preliminary data.</text>
</comment>
<dbReference type="EMBL" id="MDYL01000001">
    <property type="protein sequence ID" value="OQD78471.1"/>
    <property type="molecule type" value="Genomic_DNA"/>
</dbReference>